<dbReference type="GO" id="GO:0003677">
    <property type="term" value="F:DNA binding"/>
    <property type="evidence" value="ECO:0007669"/>
    <property type="project" value="InterPro"/>
</dbReference>
<dbReference type="EMBL" id="CBDY010000069">
    <property type="protein sequence ID" value="CDB61591.1"/>
    <property type="molecule type" value="Genomic_DNA"/>
</dbReference>
<organism evidence="4 5">
    <name type="scientific">[Clostridium] clostridioforme CAG:132</name>
    <dbReference type="NCBI Taxonomy" id="1263065"/>
    <lineage>
        <taxon>Bacteria</taxon>
        <taxon>Bacillati</taxon>
        <taxon>Bacillota</taxon>
        <taxon>Clostridia</taxon>
        <taxon>Lachnospirales</taxon>
        <taxon>Lachnospiraceae</taxon>
        <taxon>Enterocloster</taxon>
    </lineage>
</organism>
<dbReference type="PANTHER" id="PTHR30461">
    <property type="entry name" value="DNA-INVERTASE FROM LAMBDOID PROPHAGE"/>
    <property type="match status" value="1"/>
</dbReference>
<dbReference type="GO" id="GO:0000150">
    <property type="term" value="F:DNA strand exchange activity"/>
    <property type="evidence" value="ECO:0007669"/>
    <property type="project" value="InterPro"/>
</dbReference>
<dbReference type="InterPro" id="IPR011109">
    <property type="entry name" value="DNA_bind_recombinase_dom"/>
</dbReference>
<proteinExistence type="predicted"/>
<name>R6JUZ3_9FIRM</name>
<evidence type="ECO:0000259" key="2">
    <source>
        <dbReference type="PROSITE" id="PS51736"/>
    </source>
</evidence>
<dbReference type="InterPro" id="IPR036162">
    <property type="entry name" value="Resolvase-like_N_sf"/>
</dbReference>
<dbReference type="AlphaFoldDB" id="R6JUZ3"/>
<gene>
    <name evidence="4" type="ORF">BN486_01811</name>
</gene>
<reference evidence="4" key="1">
    <citation type="submission" date="2012-11" db="EMBL/GenBank/DDBJ databases">
        <title>Dependencies among metagenomic species, viruses, plasmids and units of genetic variation.</title>
        <authorList>
            <person name="Nielsen H.B."/>
            <person name="Almeida M."/>
            <person name="Juncker A.S."/>
            <person name="Rasmussen S."/>
            <person name="Li J."/>
            <person name="Sunagawa S."/>
            <person name="Plichta D."/>
            <person name="Gautier L."/>
            <person name="Le Chatelier E."/>
            <person name="Peletier E."/>
            <person name="Bonde I."/>
            <person name="Nielsen T."/>
            <person name="Manichanh C."/>
            <person name="Arumugam M."/>
            <person name="Batto J."/>
            <person name="Santos M.B.Q.D."/>
            <person name="Blom N."/>
            <person name="Borruel N."/>
            <person name="Burgdorf K.S."/>
            <person name="Boumezbeur F."/>
            <person name="Casellas F."/>
            <person name="Dore J."/>
            <person name="Guarner F."/>
            <person name="Hansen T."/>
            <person name="Hildebrand F."/>
            <person name="Kaas R.S."/>
            <person name="Kennedy S."/>
            <person name="Kristiansen K."/>
            <person name="Kultima J.R."/>
            <person name="Leonard P."/>
            <person name="Levenez F."/>
            <person name="Lund O."/>
            <person name="Moumen B."/>
            <person name="Le Paslier D."/>
            <person name="Pons N."/>
            <person name="Pedersen O."/>
            <person name="Prifti E."/>
            <person name="Qin J."/>
            <person name="Raes J."/>
            <person name="Tap J."/>
            <person name="Tims S."/>
            <person name="Ussery D.W."/>
            <person name="Yamada T."/>
            <person name="MetaHit consortium"/>
            <person name="Renault P."/>
            <person name="Sicheritz-Ponten T."/>
            <person name="Bork P."/>
            <person name="Wang J."/>
            <person name="Brunak S."/>
            <person name="Ehrlich S.D."/>
        </authorList>
    </citation>
    <scope>NUCLEOTIDE SEQUENCE [LARGE SCALE GENOMIC DNA]</scope>
</reference>
<dbReference type="PROSITE" id="PS51737">
    <property type="entry name" value="RECOMBINASE_DNA_BIND"/>
    <property type="match status" value="1"/>
</dbReference>
<dbReference type="CDD" id="cd03768">
    <property type="entry name" value="SR_ResInv"/>
    <property type="match status" value="1"/>
</dbReference>
<evidence type="ECO:0000259" key="3">
    <source>
        <dbReference type="PROSITE" id="PS51737"/>
    </source>
</evidence>
<dbReference type="Gene3D" id="3.90.1750.20">
    <property type="entry name" value="Putative Large Serine Recombinase, Chain B, Domain 2"/>
    <property type="match status" value="1"/>
</dbReference>
<dbReference type="Pfam" id="PF13408">
    <property type="entry name" value="Zn_ribbon_recom"/>
    <property type="match status" value="1"/>
</dbReference>
<evidence type="ECO:0000256" key="1">
    <source>
        <dbReference type="SAM" id="Coils"/>
    </source>
</evidence>
<dbReference type="InterPro" id="IPR050639">
    <property type="entry name" value="SSR_resolvase"/>
</dbReference>
<sequence>MENKIDAIYARQSVDKKDSISIESQIEFCKYELKGGSYKEFKDKGYSGKNTERPQFQDLMRDIEKGLIRKVVVYKLDRISRSILDFANMMEQFQKYGVEFVSSTEKFDTSTPMGRAMLNICIVFAQLERETIQKRVADAYYSRSLKGFRMGGKAPYGFQTEPFVMQGIRTKKLVPNPEEAGHVRLMFEMYAQPETSYGDIVRHFAGQGIKDFSRPALASILCNPIYAKADLDLYEFFKGQGTVIVNEAADFTGTNGCYFYRGRGMKGDTKHNLQGHTLVMAPSDGLIPSDLWLKCRKKILANTSYQAGRKAVNTWLAGKIKCGRCGKALKAEGSYGRWYFRCSKRSDNKSCEGAGTLRIPDMESFIYSAMVKKLKPFQTLKGQKRAAKASPKLTALQVELAQVQHEIETLIDTLTGANPVLLSYVNSKIEELDGRKQGLVKKIAELTVEAISPEQVKEISGYLETWDSVSFDDKRRVTDLMISAIHATSESINIVWKI</sequence>
<dbReference type="Pfam" id="PF07508">
    <property type="entry name" value="Recombinase"/>
    <property type="match status" value="1"/>
</dbReference>
<dbReference type="InterPro" id="IPR006119">
    <property type="entry name" value="Resolv_N"/>
</dbReference>
<dbReference type="Gene3D" id="3.40.50.1390">
    <property type="entry name" value="Resolvase, N-terminal catalytic domain"/>
    <property type="match status" value="1"/>
</dbReference>
<feature type="domain" description="Recombinase" evidence="3">
    <location>
        <begin position="155"/>
        <end position="306"/>
    </location>
</feature>
<accession>R6JUZ3</accession>
<dbReference type="PANTHER" id="PTHR30461:SF23">
    <property type="entry name" value="DNA RECOMBINASE-RELATED"/>
    <property type="match status" value="1"/>
</dbReference>
<protein>
    <submittedName>
        <fullName evidence="4">Resolvase N-terminal domain protein</fullName>
    </submittedName>
</protein>
<dbReference type="InterPro" id="IPR025827">
    <property type="entry name" value="Zn_ribbon_recom_dom"/>
</dbReference>
<dbReference type="PROSITE" id="PS51736">
    <property type="entry name" value="RECOMBINASES_3"/>
    <property type="match status" value="1"/>
</dbReference>
<comment type="caution">
    <text evidence="4">The sequence shown here is derived from an EMBL/GenBank/DDBJ whole genome shotgun (WGS) entry which is preliminary data.</text>
</comment>
<dbReference type="Pfam" id="PF00239">
    <property type="entry name" value="Resolvase"/>
    <property type="match status" value="1"/>
</dbReference>
<dbReference type="RefSeq" id="WP_022201635.1">
    <property type="nucleotide sequence ID" value="NZ_FR885975.1"/>
</dbReference>
<feature type="coiled-coil region" evidence="1">
    <location>
        <begin position="393"/>
        <end position="449"/>
    </location>
</feature>
<feature type="domain" description="Resolvase/invertase-type recombinase catalytic" evidence="2">
    <location>
        <begin position="5"/>
        <end position="147"/>
    </location>
</feature>
<keyword evidence="1" id="KW-0175">Coiled coil</keyword>
<evidence type="ECO:0000313" key="5">
    <source>
        <dbReference type="Proteomes" id="UP000018009"/>
    </source>
</evidence>
<dbReference type="Proteomes" id="UP000018009">
    <property type="component" value="Unassembled WGS sequence"/>
</dbReference>
<dbReference type="SMART" id="SM00857">
    <property type="entry name" value="Resolvase"/>
    <property type="match status" value="1"/>
</dbReference>
<dbReference type="SUPFAM" id="SSF53041">
    <property type="entry name" value="Resolvase-like"/>
    <property type="match status" value="1"/>
</dbReference>
<dbReference type="InterPro" id="IPR038109">
    <property type="entry name" value="DNA_bind_recomb_sf"/>
</dbReference>
<evidence type="ECO:0000313" key="4">
    <source>
        <dbReference type="EMBL" id="CDB61591.1"/>
    </source>
</evidence>